<dbReference type="GO" id="GO:0043531">
    <property type="term" value="F:ADP binding"/>
    <property type="evidence" value="ECO:0007669"/>
    <property type="project" value="InterPro"/>
</dbReference>
<evidence type="ECO:0000256" key="3">
    <source>
        <dbReference type="ARBA" id="ARBA00022840"/>
    </source>
</evidence>
<dbReference type="Proteomes" id="UP000002051">
    <property type="component" value="Unassembled WGS sequence"/>
</dbReference>
<reference evidence="9" key="4">
    <citation type="journal article" date="2018" name="Nat. Plants">
        <title>Whole-genome landscape of Medicago truncatula symbiotic genes.</title>
        <authorList>
            <person name="Pecrix Y."/>
            <person name="Staton S.E."/>
            <person name="Sallet E."/>
            <person name="Lelandais-Briere C."/>
            <person name="Moreau S."/>
            <person name="Carrere S."/>
            <person name="Blein T."/>
            <person name="Jardinaud M.F."/>
            <person name="Latrasse D."/>
            <person name="Zouine M."/>
            <person name="Zahm M."/>
            <person name="Kreplak J."/>
            <person name="Mayjonade B."/>
            <person name="Satge C."/>
            <person name="Perez M."/>
            <person name="Cauet S."/>
            <person name="Marande W."/>
            <person name="Chantry-Darmon C."/>
            <person name="Lopez-Roques C."/>
            <person name="Bouchez O."/>
            <person name="Berard A."/>
            <person name="Debelle F."/>
            <person name="Munos S."/>
            <person name="Bendahmane A."/>
            <person name="Berges H."/>
            <person name="Niebel A."/>
            <person name="Buitink J."/>
            <person name="Frugier F."/>
            <person name="Benhamed M."/>
            <person name="Crespi M."/>
            <person name="Gouzy J."/>
            <person name="Gamas P."/>
        </authorList>
    </citation>
    <scope>NUCLEOTIDE SEQUENCE [LARGE SCALE GENOMIC DNA]</scope>
    <source>
        <strain evidence="9">cv. Jemalong A17</strain>
    </source>
</reference>
<dbReference type="KEGG" id="mtr:25482792"/>
<dbReference type="Gene3D" id="3.40.50.300">
    <property type="entry name" value="P-loop containing nucleotide triphosphate hydrolases"/>
    <property type="match status" value="1"/>
</dbReference>
<dbReference type="GO" id="GO:0006952">
    <property type="term" value="P:defense response"/>
    <property type="evidence" value="ECO:0007669"/>
    <property type="project" value="UniProtKB-KW"/>
</dbReference>
<evidence type="ECO:0000313" key="5">
    <source>
        <dbReference type="EMBL" id="KEH40884.1"/>
    </source>
</evidence>
<dbReference type="GO" id="GO:0016787">
    <property type="term" value="F:hydrolase activity"/>
    <property type="evidence" value="ECO:0007669"/>
    <property type="project" value="UniProtKB-KW"/>
</dbReference>
<dbReference type="InterPro" id="IPR042197">
    <property type="entry name" value="Apaf_helical"/>
</dbReference>
<dbReference type="OrthoDB" id="786439at2759"/>
<dbReference type="Gramene" id="rna1822">
    <property type="protein sequence ID" value="RHN78287.1"/>
    <property type="gene ID" value="gene1822"/>
</dbReference>
<evidence type="ECO:0000256" key="1">
    <source>
        <dbReference type="ARBA" id="ARBA00022741"/>
    </source>
</evidence>
<evidence type="ECO:0000256" key="2">
    <source>
        <dbReference type="ARBA" id="ARBA00022821"/>
    </source>
</evidence>
<reference evidence="6" key="5">
    <citation type="journal article" date="2018" name="Nat. Plants">
        <title>Whole-genome landscape of Medicago truncatula symbiotic genes.</title>
        <authorList>
            <person name="Pecrix Y."/>
            <person name="Gamas P."/>
            <person name="Carrere S."/>
        </authorList>
    </citation>
    <scope>NUCLEOTIDE SEQUENCE</scope>
    <source>
        <tissue evidence="6">Leaves</tissue>
    </source>
</reference>
<dbReference type="PANTHER" id="PTHR33463:SF198">
    <property type="entry name" value="RPP4C3"/>
    <property type="match status" value="1"/>
</dbReference>
<dbReference type="Pfam" id="PF00931">
    <property type="entry name" value="NB-ARC"/>
    <property type="match status" value="1"/>
</dbReference>
<keyword evidence="3" id="KW-0067">ATP-binding</keyword>
<evidence type="ECO:0000259" key="4">
    <source>
        <dbReference type="SMART" id="SM00382"/>
    </source>
</evidence>
<sequence length="508" mass="58958">MEILTSIVGKITEYTVEPIVRQANHLIFYKGNFKKLKDSVEHLEDTRERIIHKVESETRNGKVIEKDVTDWLVKVDKVIEKAKWLQNDPRHPNVRCSAWSFPNLILRHQLSRKATKIKNDVVQVQSQESFDQIGYLPPLDVVASFPTRDDEKYDTRELLKEDIVQALADLNSHNIGVYGLGRVGKTTLVEKVAQIAKENKLFDKVVKAEVSKKLDIRRIQGEIADFLGLRFEEESNRGRAERLRQRIKMEKSILIILDNIWTILDLKEVGIPAGDEHNGCKLLMTSRNQDVLLQMDVPKDFTFKVELMSENETWSLFQFMAGDVVKDRTLKDVAYQVAQKCEGLPLRVVTVARAMINKRDVESWKDALRKLQSNDHTEMEPGTYSALELSYNSLESDEMRDLFLLFALMLGNDIEYFLKVAMGLDILKHVKAMDDARNRLYSIIKSLEARCLLLEVKTDRNIQMHDFVCDFAISITRRDKHVLLREQSDEEWPTKDFFKRCTQIFLNE</sequence>
<dbReference type="GO" id="GO:0005524">
    <property type="term" value="F:ATP binding"/>
    <property type="evidence" value="ECO:0007669"/>
    <property type="project" value="UniProtKB-KW"/>
</dbReference>
<dbReference type="InterPro" id="IPR003593">
    <property type="entry name" value="AAA+_ATPase"/>
</dbReference>
<proteinExistence type="predicted"/>
<dbReference type="SMART" id="SM00382">
    <property type="entry name" value="AAA"/>
    <property type="match status" value="1"/>
</dbReference>
<dbReference type="EMBL" id="CM001217">
    <property type="protein sequence ID" value="KEH40884.1"/>
    <property type="molecule type" value="Genomic_DNA"/>
</dbReference>
<dbReference type="AlphaFoldDB" id="A0A072VFW4"/>
<dbReference type="SUPFAM" id="SSF52540">
    <property type="entry name" value="P-loop containing nucleoside triphosphate hydrolases"/>
    <property type="match status" value="1"/>
</dbReference>
<protein>
    <submittedName>
        <fullName evidence="5">NBS-LRR type disease resistance protein</fullName>
    </submittedName>
    <submittedName>
        <fullName evidence="6">Putative P-loop containing nucleoside triphosphate hydrolase</fullName>
    </submittedName>
</protein>
<keyword evidence="2" id="KW-0611">Plant defense</keyword>
<dbReference type="PRINTS" id="PR00364">
    <property type="entry name" value="DISEASERSIST"/>
</dbReference>
<dbReference type="EMBL" id="PSQE01000001">
    <property type="protein sequence ID" value="RHN78287.1"/>
    <property type="molecule type" value="Genomic_DNA"/>
</dbReference>
<dbReference type="InterPro" id="IPR027417">
    <property type="entry name" value="P-loop_NTPase"/>
</dbReference>
<keyword evidence="6" id="KW-0378">Hydrolase</keyword>
<dbReference type="InterPro" id="IPR002182">
    <property type="entry name" value="NB-ARC"/>
</dbReference>
<dbReference type="Proteomes" id="UP000265566">
    <property type="component" value="Chromosome 1"/>
</dbReference>
<name>A0A072VFW4_MEDTR</name>
<gene>
    <name evidence="7" type="primary">25482792</name>
    <name evidence="5" type="ordered locus">MTR_1g036860</name>
    <name evidence="6" type="ORF">MtrunA17_Chr1g0163831</name>
</gene>
<evidence type="ECO:0000313" key="9">
    <source>
        <dbReference type="Proteomes" id="UP000265566"/>
    </source>
</evidence>
<organism evidence="5 8">
    <name type="scientific">Medicago truncatula</name>
    <name type="common">Barrel medic</name>
    <name type="synonym">Medicago tribuloides</name>
    <dbReference type="NCBI Taxonomy" id="3880"/>
    <lineage>
        <taxon>Eukaryota</taxon>
        <taxon>Viridiplantae</taxon>
        <taxon>Streptophyta</taxon>
        <taxon>Embryophyta</taxon>
        <taxon>Tracheophyta</taxon>
        <taxon>Spermatophyta</taxon>
        <taxon>Magnoliopsida</taxon>
        <taxon>eudicotyledons</taxon>
        <taxon>Gunneridae</taxon>
        <taxon>Pentapetalae</taxon>
        <taxon>rosids</taxon>
        <taxon>fabids</taxon>
        <taxon>Fabales</taxon>
        <taxon>Fabaceae</taxon>
        <taxon>Papilionoideae</taxon>
        <taxon>50 kb inversion clade</taxon>
        <taxon>NPAAA clade</taxon>
        <taxon>Hologalegina</taxon>
        <taxon>IRL clade</taxon>
        <taxon>Trifolieae</taxon>
        <taxon>Medicago</taxon>
    </lineage>
</organism>
<accession>A0A072VFW4</accession>
<reference evidence="5 8" key="2">
    <citation type="journal article" date="2014" name="BMC Genomics">
        <title>An improved genome release (version Mt4.0) for the model legume Medicago truncatula.</title>
        <authorList>
            <person name="Tang H."/>
            <person name="Krishnakumar V."/>
            <person name="Bidwell S."/>
            <person name="Rosen B."/>
            <person name="Chan A."/>
            <person name="Zhou S."/>
            <person name="Gentzbittel L."/>
            <person name="Childs K.L."/>
            <person name="Yandell M."/>
            <person name="Gundlach H."/>
            <person name="Mayer K.F."/>
            <person name="Schwartz D.C."/>
            <person name="Town C.D."/>
        </authorList>
    </citation>
    <scope>GENOME REANNOTATION</scope>
    <source>
        <strain evidence="5">A17</strain>
        <strain evidence="7 8">cv. Jemalong A17</strain>
    </source>
</reference>
<evidence type="ECO:0000313" key="8">
    <source>
        <dbReference type="Proteomes" id="UP000002051"/>
    </source>
</evidence>
<dbReference type="Gene3D" id="1.10.8.430">
    <property type="entry name" value="Helical domain of apoptotic protease-activating factors"/>
    <property type="match status" value="1"/>
</dbReference>
<feature type="domain" description="AAA+ ATPase" evidence="4">
    <location>
        <begin position="171"/>
        <end position="309"/>
    </location>
</feature>
<dbReference type="HOGENOM" id="CLU_000427_1_1_1"/>
<keyword evidence="8" id="KW-1185">Reference proteome</keyword>
<dbReference type="EnsemblPlants" id="KEH40884">
    <property type="protein sequence ID" value="KEH40884"/>
    <property type="gene ID" value="MTR_1g036860"/>
</dbReference>
<dbReference type="PANTHER" id="PTHR33463">
    <property type="entry name" value="NB-ARC DOMAIN-CONTAINING PROTEIN-RELATED"/>
    <property type="match status" value="1"/>
</dbReference>
<evidence type="ECO:0000313" key="6">
    <source>
        <dbReference type="EMBL" id="RHN78287.1"/>
    </source>
</evidence>
<reference evidence="5 8" key="1">
    <citation type="journal article" date="2011" name="Nature">
        <title>The Medicago genome provides insight into the evolution of rhizobial symbioses.</title>
        <authorList>
            <person name="Young N.D."/>
            <person name="Debelle F."/>
            <person name="Oldroyd G.E."/>
            <person name="Geurts R."/>
            <person name="Cannon S.B."/>
            <person name="Udvardi M.K."/>
            <person name="Benedito V.A."/>
            <person name="Mayer K.F."/>
            <person name="Gouzy J."/>
            <person name="Schoof H."/>
            <person name="Van de Peer Y."/>
            <person name="Proost S."/>
            <person name="Cook D.R."/>
            <person name="Meyers B.C."/>
            <person name="Spannagl M."/>
            <person name="Cheung F."/>
            <person name="De Mita S."/>
            <person name="Krishnakumar V."/>
            <person name="Gundlach H."/>
            <person name="Zhou S."/>
            <person name="Mudge J."/>
            <person name="Bharti A.K."/>
            <person name="Murray J.D."/>
            <person name="Naoumkina M.A."/>
            <person name="Rosen B."/>
            <person name="Silverstein K.A."/>
            <person name="Tang H."/>
            <person name="Rombauts S."/>
            <person name="Zhao P.X."/>
            <person name="Zhou P."/>
            <person name="Barbe V."/>
            <person name="Bardou P."/>
            <person name="Bechner M."/>
            <person name="Bellec A."/>
            <person name="Berger A."/>
            <person name="Berges H."/>
            <person name="Bidwell S."/>
            <person name="Bisseling T."/>
            <person name="Choisne N."/>
            <person name="Couloux A."/>
            <person name="Denny R."/>
            <person name="Deshpande S."/>
            <person name="Dai X."/>
            <person name="Doyle J.J."/>
            <person name="Dudez A.M."/>
            <person name="Farmer A.D."/>
            <person name="Fouteau S."/>
            <person name="Franken C."/>
            <person name="Gibelin C."/>
            <person name="Gish J."/>
            <person name="Goldstein S."/>
            <person name="Gonzalez A.J."/>
            <person name="Green P.J."/>
            <person name="Hallab A."/>
            <person name="Hartog M."/>
            <person name="Hua A."/>
            <person name="Humphray S.J."/>
            <person name="Jeong D.H."/>
            <person name="Jing Y."/>
            <person name="Jocker A."/>
            <person name="Kenton S.M."/>
            <person name="Kim D.J."/>
            <person name="Klee K."/>
            <person name="Lai H."/>
            <person name="Lang C."/>
            <person name="Lin S."/>
            <person name="Macmil S.L."/>
            <person name="Magdelenat G."/>
            <person name="Matthews L."/>
            <person name="McCorrison J."/>
            <person name="Monaghan E.L."/>
            <person name="Mun J.H."/>
            <person name="Najar F.Z."/>
            <person name="Nicholson C."/>
            <person name="Noirot C."/>
            <person name="O'Bleness M."/>
            <person name="Paule C.R."/>
            <person name="Poulain J."/>
            <person name="Prion F."/>
            <person name="Qin B."/>
            <person name="Qu C."/>
            <person name="Retzel E.F."/>
            <person name="Riddle C."/>
            <person name="Sallet E."/>
            <person name="Samain S."/>
            <person name="Samson N."/>
            <person name="Sanders I."/>
            <person name="Saurat O."/>
            <person name="Scarpelli C."/>
            <person name="Schiex T."/>
            <person name="Segurens B."/>
            <person name="Severin A.J."/>
            <person name="Sherrier D.J."/>
            <person name="Shi R."/>
            <person name="Sims S."/>
            <person name="Singer S.R."/>
            <person name="Sinharoy S."/>
            <person name="Sterck L."/>
            <person name="Viollet A."/>
            <person name="Wang B.B."/>
            <person name="Wang K."/>
            <person name="Wang M."/>
            <person name="Wang X."/>
            <person name="Warfsmann J."/>
            <person name="Weissenbach J."/>
            <person name="White D.D."/>
            <person name="White J.D."/>
            <person name="Wiley G.B."/>
            <person name="Wincker P."/>
            <person name="Xing Y."/>
            <person name="Yang L."/>
            <person name="Yao Z."/>
            <person name="Ying F."/>
            <person name="Zhai J."/>
            <person name="Zhou L."/>
            <person name="Zuber A."/>
            <person name="Denarie J."/>
            <person name="Dixon R.A."/>
            <person name="May G.D."/>
            <person name="Schwartz D.C."/>
            <person name="Rogers J."/>
            <person name="Quetier F."/>
            <person name="Town C.D."/>
            <person name="Roe B.A."/>
        </authorList>
    </citation>
    <scope>NUCLEOTIDE SEQUENCE [LARGE SCALE GENOMIC DNA]</scope>
    <source>
        <strain evidence="5">A17</strain>
        <strain evidence="7 8">cv. Jemalong A17</strain>
    </source>
</reference>
<keyword evidence="1" id="KW-0547">Nucleotide-binding</keyword>
<evidence type="ECO:0000313" key="7">
    <source>
        <dbReference type="EnsemblPlants" id="KEH40884"/>
    </source>
</evidence>
<dbReference type="InterPro" id="IPR050905">
    <property type="entry name" value="Plant_NBS-LRR"/>
</dbReference>
<reference evidence="7" key="3">
    <citation type="submission" date="2015-04" db="UniProtKB">
        <authorList>
            <consortium name="EnsemblPlants"/>
        </authorList>
    </citation>
    <scope>IDENTIFICATION</scope>
    <source>
        <strain evidence="7">cv. Jemalong A17</strain>
    </source>
</reference>